<dbReference type="AlphaFoldDB" id="U4Q512"/>
<dbReference type="PATRIC" id="fig|424182.3.peg.1876"/>
<dbReference type="KEGG" id="rir:BN877_I1911"/>
<dbReference type="RefSeq" id="WP_022556460.1">
    <property type="nucleotide sequence ID" value="NC_022535.1"/>
</dbReference>
<dbReference type="Proteomes" id="UP000016944">
    <property type="component" value="Chromosome I"/>
</dbReference>
<reference evidence="1 2" key="1">
    <citation type="journal article" date="2013" name="Genome Announc.">
        <title>Complete Genome Sequence of the Sesbania Symbiont and Rice Growth-Promoting Endophyte Rhizobium sp. Strain IRBG74.</title>
        <authorList>
            <person name="Crook M.B."/>
            <person name="Mitra S."/>
            <person name="Ane J.M."/>
            <person name="Sadowsky M.J."/>
            <person name="Gyaneshwar P."/>
        </authorList>
    </citation>
    <scope>NUCLEOTIDE SEQUENCE [LARGE SCALE GENOMIC DNA]</scope>
    <source>
        <strain evidence="1 2">IRBG74</strain>
    </source>
</reference>
<dbReference type="HOGENOM" id="CLU_1389260_0_0_5"/>
<sequence>MQSDAAAKLELWFFRDMLESNRIRLFELFGFKPSEMDTMAKQQMVFRRILDALSTDAEPVGWQWRHPRATGGEWMNCPNGPRADKLSEAEYRPVYAAPPAPSVVVKALQDHVLADFTHLTDAQALSGPYIVKRIKERFGSFALSAQVQDVAGWQPLETAPKDGSTFIALASKGLLTHWMPLLAAPAKPEGSHVTSQ</sequence>
<proteinExistence type="predicted"/>
<accession>U4Q512</accession>
<protein>
    <submittedName>
        <fullName evidence="1">Uncharacterized protein</fullName>
    </submittedName>
</protein>
<evidence type="ECO:0000313" key="2">
    <source>
        <dbReference type="Proteomes" id="UP000016944"/>
    </source>
</evidence>
<name>U4Q512_9HYPH</name>
<evidence type="ECO:0000313" key="1">
    <source>
        <dbReference type="EMBL" id="CDI08805.1"/>
    </source>
</evidence>
<dbReference type="EMBL" id="HG518322">
    <property type="protein sequence ID" value="CDI08805.1"/>
    <property type="molecule type" value="Genomic_DNA"/>
</dbReference>
<gene>
    <name evidence="1" type="ORF">BN877_I1911</name>
</gene>
<organism evidence="1 2">
    <name type="scientific">Agrobacterium pusense</name>
    <dbReference type="NCBI Taxonomy" id="648995"/>
    <lineage>
        <taxon>Bacteria</taxon>
        <taxon>Pseudomonadati</taxon>
        <taxon>Pseudomonadota</taxon>
        <taxon>Alphaproteobacteria</taxon>
        <taxon>Hyphomicrobiales</taxon>
        <taxon>Rhizobiaceae</taxon>
        <taxon>Rhizobium/Agrobacterium group</taxon>
        <taxon>Agrobacterium</taxon>
    </lineage>
</organism>